<reference evidence="8 9" key="1">
    <citation type="submission" date="2019-04" db="EMBL/GenBank/DDBJ databases">
        <title>Sphingomonas psychrotolerans sp. nov., isolated from soil in the Tianshan Mountains, Xinjiang, China.</title>
        <authorList>
            <person name="Luo Y."/>
            <person name="Sheng H."/>
        </authorList>
    </citation>
    <scope>NUCLEOTIDE SEQUENCE [LARGE SCALE GENOMIC DNA]</scope>
    <source>
        <strain evidence="8 9">ZFGT-11</strain>
    </source>
</reference>
<organism evidence="8 9">
    <name type="scientific">Sphingomonas gei</name>
    <dbReference type="NCBI Taxonomy" id="1395960"/>
    <lineage>
        <taxon>Bacteria</taxon>
        <taxon>Pseudomonadati</taxon>
        <taxon>Pseudomonadota</taxon>
        <taxon>Alphaproteobacteria</taxon>
        <taxon>Sphingomonadales</taxon>
        <taxon>Sphingomonadaceae</taxon>
        <taxon>Sphingomonas</taxon>
    </lineage>
</organism>
<dbReference type="SUPFAM" id="SSF88946">
    <property type="entry name" value="Sigma2 domain of RNA polymerase sigma factors"/>
    <property type="match status" value="1"/>
</dbReference>
<proteinExistence type="inferred from homology"/>
<dbReference type="Gene3D" id="1.10.1740.10">
    <property type="match status" value="1"/>
</dbReference>
<keyword evidence="4" id="KW-0238">DNA-binding</keyword>
<keyword evidence="2" id="KW-0805">Transcription regulation</keyword>
<dbReference type="InterPro" id="IPR014284">
    <property type="entry name" value="RNA_pol_sigma-70_dom"/>
</dbReference>
<comment type="similarity">
    <text evidence="1">Belongs to the sigma-70 factor family. ECF subfamily.</text>
</comment>
<dbReference type="InterPro" id="IPR013325">
    <property type="entry name" value="RNA_pol_sigma_r2"/>
</dbReference>
<feature type="domain" description="RNA polymerase sigma-70 region 2" evidence="6">
    <location>
        <begin position="33"/>
        <end position="94"/>
    </location>
</feature>
<keyword evidence="5" id="KW-0804">Transcription</keyword>
<dbReference type="OrthoDB" id="7268940at2"/>
<protein>
    <submittedName>
        <fullName evidence="8">RNA polymerase sigma factor</fullName>
    </submittedName>
</protein>
<dbReference type="InterPro" id="IPR039425">
    <property type="entry name" value="RNA_pol_sigma-70-like"/>
</dbReference>
<evidence type="ECO:0000313" key="8">
    <source>
        <dbReference type="EMBL" id="TGX49588.1"/>
    </source>
</evidence>
<dbReference type="GO" id="GO:0003677">
    <property type="term" value="F:DNA binding"/>
    <property type="evidence" value="ECO:0007669"/>
    <property type="project" value="UniProtKB-KW"/>
</dbReference>
<dbReference type="GO" id="GO:0016987">
    <property type="term" value="F:sigma factor activity"/>
    <property type="evidence" value="ECO:0007669"/>
    <property type="project" value="UniProtKB-KW"/>
</dbReference>
<dbReference type="InterPro" id="IPR007627">
    <property type="entry name" value="RNA_pol_sigma70_r2"/>
</dbReference>
<dbReference type="Pfam" id="PF04542">
    <property type="entry name" value="Sigma70_r2"/>
    <property type="match status" value="1"/>
</dbReference>
<dbReference type="InterPro" id="IPR036388">
    <property type="entry name" value="WH-like_DNA-bd_sf"/>
</dbReference>
<evidence type="ECO:0000256" key="3">
    <source>
        <dbReference type="ARBA" id="ARBA00023082"/>
    </source>
</evidence>
<dbReference type="SUPFAM" id="SSF88659">
    <property type="entry name" value="Sigma3 and sigma4 domains of RNA polymerase sigma factors"/>
    <property type="match status" value="1"/>
</dbReference>
<evidence type="ECO:0000259" key="7">
    <source>
        <dbReference type="Pfam" id="PF08281"/>
    </source>
</evidence>
<dbReference type="Pfam" id="PF08281">
    <property type="entry name" value="Sigma70_r4_2"/>
    <property type="match status" value="1"/>
</dbReference>
<evidence type="ECO:0000256" key="5">
    <source>
        <dbReference type="ARBA" id="ARBA00023163"/>
    </source>
</evidence>
<keyword evidence="9" id="KW-1185">Reference proteome</keyword>
<dbReference type="EMBL" id="SRXT01000008">
    <property type="protein sequence ID" value="TGX49588.1"/>
    <property type="molecule type" value="Genomic_DNA"/>
</dbReference>
<feature type="domain" description="RNA polymerase sigma factor 70 region 4 type 2" evidence="7">
    <location>
        <begin position="128"/>
        <end position="177"/>
    </location>
</feature>
<dbReference type="InterPro" id="IPR013324">
    <property type="entry name" value="RNA_pol_sigma_r3/r4-like"/>
</dbReference>
<evidence type="ECO:0000256" key="2">
    <source>
        <dbReference type="ARBA" id="ARBA00023015"/>
    </source>
</evidence>
<dbReference type="PANTHER" id="PTHR43133">
    <property type="entry name" value="RNA POLYMERASE ECF-TYPE SIGMA FACTO"/>
    <property type="match status" value="1"/>
</dbReference>
<gene>
    <name evidence="8" type="ORF">E5A73_18910</name>
</gene>
<dbReference type="Proteomes" id="UP000306147">
    <property type="component" value="Unassembled WGS sequence"/>
</dbReference>
<name>A0A4S1X129_9SPHN</name>
<dbReference type="Gene3D" id="1.10.10.10">
    <property type="entry name" value="Winged helix-like DNA-binding domain superfamily/Winged helix DNA-binding domain"/>
    <property type="match status" value="1"/>
</dbReference>
<dbReference type="InterPro" id="IPR013249">
    <property type="entry name" value="RNA_pol_sigma70_r4_t2"/>
</dbReference>
<dbReference type="CDD" id="cd06171">
    <property type="entry name" value="Sigma70_r4"/>
    <property type="match status" value="1"/>
</dbReference>
<keyword evidence="3" id="KW-0731">Sigma factor</keyword>
<comment type="caution">
    <text evidence="8">The sequence shown here is derived from an EMBL/GenBank/DDBJ whole genome shotgun (WGS) entry which is preliminary data.</text>
</comment>
<dbReference type="NCBIfam" id="TIGR02937">
    <property type="entry name" value="sigma70-ECF"/>
    <property type="match status" value="1"/>
</dbReference>
<evidence type="ECO:0000313" key="9">
    <source>
        <dbReference type="Proteomes" id="UP000306147"/>
    </source>
</evidence>
<dbReference type="PANTHER" id="PTHR43133:SF8">
    <property type="entry name" value="RNA POLYMERASE SIGMA FACTOR HI_1459-RELATED"/>
    <property type="match status" value="1"/>
</dbReference>
<evidence type="ECO:0000259" key="6">
    <source>
        <dbReference type="Pfam" id="PF04542"/>
    </source>
</evidence>
<dbReference type="AlphaFoldDB" id="A0A4S1X129"/>
<sequence>MTRTRWTMQGSASQANTKRRLLAQWMATGILPHEPQVRLWLRRYRISREDADEIVQDAYCAIARLDSFDHIDRPDAYFFAIVRNLMLRRIRRRRVVQIDMVAEIESYVDDDRPSPEREVAAKLDWARVLGLIADLPERCRQAVHLRKVEGWSQRRIAEHMNITEAAVEKQIWLGIKALRAAWDRGPFVEEAASDAKRVERRS</sequence>
<evidence type="ECO:0000256" key="4">
    <source>
        <dbReference type="ARBA" id="ARBA00023125"/>
    </source>
</evidence>
<accession>A0A4S1X129</accession>
<dbReference type="GO" id="GO:0006352">
    <property type="term" value="P:DNA-templated transcription initiation"/>
    <property type="evidence" value="ECO:0007669"/>
    <property type="project" value="InterPro"/>
</dbReference>
<evidence type="ECO:0000256" key="1">
    <source>
        <dbReference type="ARBA" id="ARBA00010641"/>
    </source>
</evidence>